<evidence type="ECO:0000313" key="1">
    <source>
        <dbReference type="EMBL" id="QJA99925.1"/>
    </source>
</evidence>
<gene>
    <name evidence="1" type="ORF">MM171A00774_0011</name>
    <name evidence="2" type="ORF">MM171B00591_0002</name>
</gene>
<protein>
    <recommendedName>
        <fullName evidence="3">ParB/Sulfiredoxin domain-containing protein</fullName>
    </recommendedName>
</protein>
<dbReference type="InterPro" id="IPR036086">
    <property type="entry name" value="ParB/Sulfiredoxin_sf"/>
</dbReference>
<dbReference type="AlphaFoldDB" id="A0A6M3M3Z4"/>
<evidence type="ECO:0008006" key="3">
    <source>
        <dbReference type="Google" id="ProtNLM"/>
    </source>
</evidence>
<dbReference type="SUPFAM" id="SSF110849">
    <property type="entry name" value="ParB/Sulfiredoxin"/>
    <property type="match status" value="1"/>
</dbReference>
<evidence type="ECO:0000313" key="2">
    <source>
        <dbReference type="EMBL" id="QJB03642.1"/>
    </source>
</evidence>
<sequence>METEKMKISDLTYDPELYPRLGPMETAGVNWYLINQYANEMRAGAEFPPINIGIIDDESYPRHGKMLINDGVHRWKAYAKLGVEFVDVKVKHYDTELDFLKAATEPNVKHGRSIPYRDKARLLNLFREYDLEDDEISKLILVPMDKIAELEKRILKTEKGTRYLKPSVSKALEAGQITKEEAFAIKQQHIQTRTAEGMLKQLIDIVRGKALIPTEEIKRLSEELIGLLQEYF</sequence>
<dbReference type="EMBL" id="MT143855">
    <property type="protein sequence ID" value="QJB03642.1"/>
    <property type="molecule type" value="Genomic_DNA"/>
</dbReference>
<name>A0A6M3M3Z4_9ZZZZ</name>
<dbReference type="EMBL" id="MT143674">
    <property type="protein sequence ID" value="QJA99925.1"/>
    <property type="molecule type" value="Genomic_DNA"/>
</dbReference>
<reference evidence="1" key="1">
    <citation type="submission" date="2020-03" db="EMBL/GenBank/DDBJ databases">
        <title>The deep terrestrial virosphere.</title>
        <authorList>
            <person name="Holmfeldt K."/>
            <person name="Nilsson E."/>
            <person name="Simone D."/>
            <person name="Lopez-Fernandez M."/>
            <person name="Wu X."/>
            <person name="de Brujin I."/>
            <person name="Lundin D."/>
            <person name="Andersson A."/>
            <person name="Bertilsson S."/>
            <person name="Dopson M."/>
        </authorList>
    </citation>
    <scope>NUCLEOTIDE SEQUENCE</scope>
    <source>
        <strain evidence="1">MM171A00774</strain>
        <strain evidence="2">MM171B00591</strain>
    </source>
</reference>
<organism evidence="1">
    <name type="scientific">viral metagenome</name>
    <dbReference type="NCBI Taxonomy" id="1070528"/>
    <lineage>
        <taxon>unclassified sequences</taxon>
        <taxon>metagenomes</taxon>
        <taxon>organismal metagenomes</taxon>
    </lineage>
</organism>
<accession>A0A6M3M3Z4</accession>
<proteinExistence type="predicted"/>